<dbReference type="Pfam" id="PF13360">
    <property type="entry name" value="PQQ_2"/>
    <property type="match status" value="1"/>
</dbReference>
<gene>
    <name evidence="3" type="ORF">GBAR_LOCUS28271</name>
</gene>
<evidence type="ECO:0000313" key="4">
    <source>
        <dbReference type="Proteomes" id="UP001174909"/>
    </source>
</evidence>
<reference evidence="3" key="1">
    <citation type="submission" date="2023-03" db="EMBL/GenBank/DDBJ databases">
        <authorList>
            <person name="Steffen K."/>
            <person name="Cardenas P."/>
        </authorList>
    </citation>
    <scope>NUCLEOTIDE SEQUENCE</scope>
</reference>
<dbReference type="InterPro" id="IPR002372">
    <property type="entry name" value="PQQ_rpt_dom"/>
</dbReference>
<feature type="domain" description="Pyrrolo-quinoline quinone repeat" evidence="2">
    <location>
        <begin position="9"/>
        <end position="224"/>
    </location>
</feature>
<dbReference type="AlphaFoldDB" id="A0AA35TPZ1"/>
<dbReference type="PANTHER" id="PTHR34512">
    <property type="entry name" value="CELL SURFACE PROTEIN"/>
    <property type="match status" value="1"/>
</dbReference>
<evidence type="ECO:0000256" key="1">
    <source>
        <dbReference type="SAM" id="MobiDB-lite"/>
    </source>
</evidence>
<dbReference type="SUPFAM" id="SSF50998">
    <property type="entry name" value="Quinoprotein alcohol dehydrogenase-like"/>
    <property type="match status" value="1"/>
</dbReference>
<proteinExistence type="predicted"/>
<dbReference type="Proteomes" id="UP001174909">
    <property type="component" value="Unassembled WGS sequence"/>
</dbReference>
<dbReference type="PANTHER" id="PTHR34512:SF30">
    <property type="entry name" value="OUTER MEMBRANE PROTEIN ASSEMBLY FACTOR BAMB"/>
    <property type="match status" value="1"/>
</dbReference>
<dbReference type="Gene3D" id="2.130.10.10">
    <property type="entry name" value="YVTN repeat-like/Quinoprotein amine dehydrogenase"/>
    <property type="match status" value="1"/>
</dbReference>
<feature type="region of interest" description="Disordered" evidence="1">
    <location>
        <begin position="227"/>
        <end position="259"/>
    </location>
</feature>
<dbReference type="InterPro" id="IPR015943">
    <property type="entry name" value="WD40/YVTN_repeat-like_dom_sf"/>
</dbReference>
<evidence type="ECO:0000259" key="2">
    <source>
        <dbReference type="Pfam" id="PF13360"/>
    </source>
</evidence>
<dbReference type="InterPro" id="IPR018391">
    <property type="entry name" value="PQQ_b-propeller_rpt"/>
</dbReference>
<dbReference type="SMART" id="SM00564">
    <property type="entry name" value="PQQ"/>
    <property type="match status" value="3"/>
</dbReference>
<comment type="caution">
    <text evidence="3">The sequence shown here is derived from an EMBL/GenBank/DDBJ whole genome shotgun (WGS) entry which is preliminary data.</text>
</comment>
<dbReference type="InterPro" id="IPR011047">
    <property type="entry name" value="Quinoprotein_ADH-like_sf"/>
</dbReference>
<keyword evidence="4" id="KW-1185">Reference proteome</keyword>
<name>A0AA35TPZ1_GEOBA</name>
<feature type="compositionally biased region" description="Basic residues" evidence="1">
    <location>
        <begin position="227"/>
        <end position="243"/>
    </location>
</feature>
<accession>A0AA35TPZ1</accession>
<organism evidence="3 4">
    <name type="scientific">Geodia barretti</name>
    <name type="common">Barrett's horny sponge</name>
    <dbReference type="NCBI Taxonomy" id="519541"/>
    <lineage>
        <taxon>Eukaryota</taxon>
        <taxon>Metazoa</taxon>
        <taxon>Porifera</taxon>
        <taxon>Demospongiae</taxon>
        <taxon>Heteroscleromorpha</taxon>
        <taxon>Tetractinellida</taxon>
        <taxon>Astrophorina</taxon>
        <taxon>Geodiidae</taxon>
        <taxon>Geodia</taxon>
    </lineage>
</organism>
<feature type="compositionally biased region" description="Basic and acidic residues" evidence="1">
    <location>
        <begin position="244"/>
        <end position="259"/>
    </location>
</feature>
<evidence type="ECO:0000313" key="3">
    <source>
        <dbReference type="EMBL" id="CAI8051634.1"/>
    </source>
</evidence>
<protein>
    <submittedName>
        <fullName evidence="3">Outer membrane protein assembly factor BamB</fullName>
    </submittedName>
</protein>
<dbReference type="EMBL" id="CASHTH010003953">
    <property type="protein sequence ID" value="CAI8051634.1"/>
    <property type="molecule type" value="Genomic_DNA"/>
</dbReference>
<sequence length="259" mass="28943">MVFVVFRPGLVSALEADTGEVVWSRRLGAASLPSPTIADGRLYVAESDKNRLIALDAANGKTLWEYRLGDWVIAPPVVIDDKVIATANDANVHVIDAETGRRRMIYDAGRSRWVRGGPIATDDLLHFSSFGGRVWGIDYQGHRYPLERQILYFRTLMWVWGFVKQGPVQQGNVWTSWSVDDQPYQPALSGTTLVVADAVGPVTALDSVDGSVLWEIDIGRGHHGPRHYRGARRVGGRRARPRNGPHDRRWFDRMDNDSG</sequence>